<keyword evidence="1" id="KW-0805">Transcription regulation</keyword>
<evidence type="ECO:0000313" key="5">
    <source>
        <dbReference type="EMBL" id="SFF85700.1"/>
    </source>
</evidence>
<dbReference type="STRING" id="655355.SAMN05216283_11831"/>
<evidence type="ECO:0000256" key="1">
    <source>
        <dbReference type="ARBA" id="ARBA00023015"/>
    </source>
</evidence>
<dbReference type="EMBL" id="FONW01000018">
    <property type="protein sequence ID" value="SFF85700.1"/>
    <property type="molecule type" value="Genomic_DNA"/>
</dbReference>
<dbReference type="InterPro" id="IPR036388">
    <property type="entry name" value="WH-like_DNA-bd_sf"/>
</dbReference>
<evidence type="ECO:0000313" key="6">
    <source>
        <dbReference type="Proteomes" id="UP000198964"/>
    </source>
</evidence>
<dbReference type="Proteomes" id="UP000198964">
    <property type="component" value="Unassembled WGS sequence"/>
</dbReference>
<proteinExistence type="predicted"/>
<organism evidence="5 6">
    <name type="scientific">Sunxiuqinia elliptica</name>
    <dbReference type="NCBI Taxonomy" id="655355"/>
    <lineage>
        <taxon>Bacteria</taxon>
        <taxon>Pseudomonadati</taxon>
        <taxon>Bacteroidota</taxon>
        <taxon>Bacteroidia</taxon>
        <taxon>Marinilabiliales</taxon>
        <taxon>Prolixibacteraceae</taxon>
        <taxon>Sunxiuqinia</taxon>
    </lineage>
</organism>
<dbReference type="GO" id="GO:0003677">
    <property type="term" value="F:DNA binding"/>
    <property type="evidence" value="ECO:0007669"/>
    <property type="project" value="UniProtKB-KW"/>
</dbReference>
<dbReference type="SUPFAM" id="SSF46785">
    <property type="entry name" value="Winged helix' DNA-binding domain"/>
    <property type="match status" value="1"/>
</dbReference>
<dbReference type="RefSeq" id="WP_093921665.1">
    <property type="nucleotide sequence ID" value="NZ_FONW01000018.1"/>
</dbReference>
<evidence type="ECO:0000256" key="3">
    <source>
        <dbReference type="ARBA" id="ARBA00023163"/>
    </source>
</evidence>
<gene>
    <name evidence="5" type="ORF">SAMN05216283_11831</name>
</gene>
<protein>
    <submittedName>
        <fullName evidence="5">Transcriptional regulator, HxlR family</fullName>
    </submittedName>
</protein>
<dbReference type="PROSITE" id="PS51118">
    <property type="entry name" value="HTH_HXLR"/>
    <property type="match status" value="1"/>
</dbReference>
<reference evidence="5 6" key="1">
    <citation type="submission" date="2016-10" db="EMBL/GenBank/DDBJ databases">
        <authorList>
            <person name="de Groot N.N."/>
        </authorList>
    </citation>
    <scope>NUCLEOTIDE SEQUENCE [LARGE SCALE GENOMIC DNA]</scope>
    <source>
        <strain evidence="5 6">CGMCC 1.9156</strain>
    </source>
</reference>
<dbReference type="AlphaFoldDB" id="A0A1I2M4A6"/>
<name>A0A1I2M4A6_9BACT</name>
<accession>A0A1I2M4A6</accession>
<keyword evidence="2" id="KW-0238">DNA-binding</keyword>
<keyword evidence="3" id="KW-0804">Transcription</keyword>
<evidence type="ECO:0000256" key="2">
    <source>
        <dbReference type="ARBA" id="ARBA00023125"/>
    </source>
</evidence>
<dbReference type="Pfam" id="PF01638">
    <property type="entry name" value="HxlR"/>
    <property type="match status" value="1"/>
</dbReference>
<evidence type="ECO:0000259" key="4">
    <source>
        <dbReference type="PROSITE" id="PS51118"/>
    </source>
</evidence>
<dbReference type="InterPro" id="IPR036390">
    <property type="entry name" value="WH_DNA-bd_sf"/>
</dbReference>
<sequence>MEVTINETQANTIQEKVKTFFDPNNHPAGFCPVKDVVDRIGDKWSLLAILNLGYGERLRFNQLKTQIEGISQRMLTVTLRSLERDGLVNRYVYAEVPPRVEYELTPMGEKLLVKVWELADWAIEYKAQILESRAAYDKKAAKKTRS</sequence>
<keyword evidence="6" id="KW-1185">Reference proteome</keyword>
<dbReference type="PANTHER" id="PTHR33204">
    <property type="entry name" value="TRANSCRIPTIONAL REGULATOR, MARR FAMILY"/>
    <property type="match status" value="1"/>
</dbReference>
<dbReference type="PANTHER" id="PTHR33204:SF39">
    <property type="entry name" value="TRANSCRIPTIONAL REGULATORY PROTEIN"/>
    <property type="match status" value="1"/>
</dbReference>
<dbReference type="InterPro" id="IPR002577">
    <property type="entry name" value="HTH_HxlR"/>
</dbReference>
<feature type="domain" description="HTH hxlR-type" evidence="4">
    <location>
        <begin position="31"/>
        <end position="130"/>
    </location>
</feature>
<dbReference type="Gene3D" id="1.10.10.10">
    <property type="entry name" value="Winged helix-like DNA-binding domain superfamily/Winged helix DNA-binding domain"/>
    <property type="match status" value="1"/>
</dbReference>